<name>L9Y4A7_9EURY</name>
<dbReference type="EMBL" id="AOID01000019">
    <property type="protein sequence ID" value="ELY68919.1"/>
    <property type="molecule type" value="Genomic_DNA"/>
</dbReference>
<gene>
    <name evidence="2" type="ORF">C489_06118</name>
</gene>
<dbReference type="PATRIC" id="fig|1227496.3.peg.1235"/>
<evidence type="ECO:0000313" key="3">
    <source>
        <dbReference type="Proteomes" id="UP000011632"/>
    </source>
</evidence>
<sequence>MTENEQSKSEDGAGIVCPTCGNDVAEVESETRDDPGVDFTVANGGEIVSAWAVTLVEYTFQPCGHTALGTHDRGDNRSLHAGATGETE</sequence>
<reference evidence="2 3" key="1">
    <citation type="journal article" date="2014" name="PLoS Genet.">
        <title>Phylogenetically driven sequencing of extremely halophilic archaea reveals strategies for static and dynamic osmo-response.</title>
        <authorList>
            <person name="Becker E.A."/>
            <person name="Seitzer P.M."/>
            <person name="Tritt A."/>
            <person name="Larsen D."/>
            <person name="Krusor M."/>
            <person name="Yao A.I."/>
            <person name="Wu D."/>
            <person name="Madern D."/>
            <person name="Eisen J.A."/>
            <person name="Darling A.E."/>
            <person name="Facciotti M.T."/>
        </authorList>
    </citation>
    <scope>NUCLEOTIDE SEQUENCE [LARGE SCALE GENOMIC DNA]</scope>
    <source>
        <strain evidence="2 3">JCM 10478</strain>
    </source>
</reference>
<dbReference type="STRING" id="1227496.C489_06118"/>
<comment type="caution">
    <text evidence="2">The sequence shown here is derived from an EMBL/GenBank/DDBJ whole genome shotgun (WGS) entry which is preliminary data.</text>
</comment>
<keyword evidence="3" id="KW-1185">Reference proteome</keyword>
<dbReference type="RefSeq" id="WP_006430281.1">
    <property type="nucleotide sequence ID" value="NZ_AOID01000019.1"/>
</dbReference>
<evidence type="ECO:0000313" key="2">
    <source>
        <dbReference type="EMBL" id="ELY68919.1"/>
    </source>
</evidence>
<protein>
    <submittedName>
        <fullName evidence="2">Uncharacterized protein</fullName>
    </submittedName>
</protein>
<dbReference type="Proteomes" id="UP000011632">
    <property type="component" value="Unassembled WGS sequence"/>
</dbReference>
<dbReference type="AlphaFoldDB" id="L9Y4A7"/>
<evidence type="ECO:0000256" key="1">
    <source>
        <dbReference type="SAM" id="MobiDB-lite"/>
    </source>
</evidence>
<proteinExistence type="predicted"/>
<organism evidence="2 3">
    <name type="scientific">Natrinema versiforme JCM 10478</name>
    <dbReference type="NCBI Taxonomy" id="1227496"/>
    <lineage>
        <taxon>Archaea</taxon>
        <taxon>Methanobacteriati</taxon>
        <taxon>Methanobacteriota</taxon>
        <taxon>Stenosarchaea group</taxon>
        <taxon>Halobacteria</taxon>
        <taxon>Halobacteriales</taxon>
        <taxon>Natrialbaceae</taxon>
        <taxon>Natrinema</taxon>
    </lineage>
</organism>
<feature type="region of interest" description="Disordered" evidence="1">
    <location>
        <begin position="66"/>
        <end position="88"/>
    </location>
</feature>
<accession>L9Y4A7</accession>